<accession>A0ACC1JA62</accession>
<evidence type="ECO:0000313" key="2">
    <source>
        <dbReference type="Proteomes" id="UP001150603"/>
    </source>
</evidence>
<organism evidence="1 2">
    <name type="scientific">Linderina macrospora</name>
    <dbReference type="NCBI Taxonomy" id="4868"/>
    <lineage>
        <taxon>Eukaryota</taxon>
        <taxon>Fungi</taxon>
        <taxon>Fungi incertae sedis</taxon>
        <taxon>Zoopagomycota</taxon>
        <taxon>Kickxellomycotina</taxon>
        <taxon>Kickxellomycetes</taxon>
        <taxon>Kickxellales</taxon>
        <taxon>Kickxellaceae</taxon>
        <taxon>Linderina</taxon>
    </lineage>
</organism>
<reference evidence="1" key="1">
    <citation type="submission" date="2022-07" db="EMBL/GenBank/DDBJ databases">
        <title>Phylogenomic reconstructions and comparative analyses of Kickxellomycotina fungi.</title>
        <authorList>
            <person name="Reynolds N.K."/>
            <person name="Stajich J.E."/>
            <person name="Barry K."/>
            <person name="Grigoriev I.V."/>
            <person name="Crous P."/>
            <person name="Smith M.E."/>
        </authorList>
    </citation>
    <scope>NUCLEOTIDE SEQUENCE</scope>
    <source>
        <strain evidence="1">NRRL 5244</strain>
    </source>
</reference>
<gene>
    <name evidence="1" type="ORF">FBU59_002835</name>
</gene>
<dbReference type="Proteomes" id="UP001150603">
    <property type="component" value="Unassembled WGS sequence"/>
</dbReference>
<dbReference type="EMBL" id="JANBPW010001650">
    <property type="protein sequence ID" value="KAJ1943680.1"/>
    <property type="molecule type" value="Genomic_DNA"/>
</dbReference>
<proteinExistence type="predicted"/>
<name>A0ACC1JA62_9FUNG</name>
<sequence length="214" mass="23442">MESTAGQFSRLMGIFIEQEIRHGIINTSHVEPGKLARLSQLQFQELATDVYDELNRRMNEAHEGKRQPGHVCTLQFVFFNRPPGANTCTRCSPVLAGPRPLPPKTEPGAAEAGHPVAAKVCRPRSGRECGIEAPVSEPGCQQGRKWMFHERARFLSALRWHGNALCVAASATDVFCVFVGLSVSAALWTWAIVPEIDSHSSPNACTSPHRCASK</sequence>
<keyword evidence="2" id="KW-1185">Reference proteome</keyword>
<comment type="caution">
    <text evidence="1">The sequence shown here is derived from an EMBL/GenBank/DDBJ whole genome shotgun (WGS) entry which is preliminary data.</text>
</comment>
<evidence type="ECO:0000313" key="1">
    <source>
        <dbReference type="EMBL" id="KAJ1943680.1"/>
    </source>
</evidence>
<protein>
    <submittedName>
        <fullName evidence="1">Uncharacterized protein</fullName>
    </submittedName>
</protein>